<keyword evidence="1" id="KW-1133">Transmembrane helix</keyword>
<sequence length="109" mass="12228">MSIEEGFRDTKNERYGLALNFSGSACPKRIEILLMIGMLTQFALLVVGKVAYLKGYYKDFQANTIRTRRVLSYFFLGKELIGREAYSFSVKDLALAVGGLKAISAAEFR</sequence>
<protein>
    <recommendedName>
        <fullName evidence="4">Transposase</fullName>
    </recommendedName>
</protein>
<dbReference type="PATRIC" id="fig|338187.36.peg.2900"/>
<evidence type="ECO:0000256" key="1">
    <source>
        <dbReference type="SAM" id="Phobius"/>
    </source>
</evidence>
<dbReference type="EMBL" id="CP000789">
    <property type="protein sequence ID" value="ABU71923.1"/>
    <property type="molecule type" value="Genomic_DNA"/>
</dbReference>
<evidence type="ECO:0000313" key="3">
    <source>
        <dbReference type="Proteomes" id="UP000008152"/>
    </source>
</evidence>
<dbReference type="PANTHER" id="PTHR35404">
    <property type="entry name" value="TRANSPOSASE OF TN10"/>
    <property type="match status" value="1"/>
</dbReference>
<evidence type="ECO:0008006" key="4">
    <source>
        <dbReference type="Google" id="ProtNLM"/>
    </source>
</evidence>
<keyword evidence="1" id="KW-0472">Membrane</keyword>
<feature type="transmembrane region" description="Helical" evidence="1">
    <location>
        <begin position="32"/>
        <end position="52"/>
    </location>
</feature>
<dbReference type="KEGG" id="vha:VIBHAR_02972"/>
<keyword evidence="1" id="KW-0812">Transmembrane</keyword>
<dbReference type="SUPFAM" id="SSF53098">
    <property type="entry name" value="Ribonuclease H-like"/>
    <property type="match status" value="1"/>
</dbReference>
<organism evidence="2 3">
    <name type="scientific">Vibrio campbellii (strain ATCC BAA-1116)</name>
    <dbReference type="NCBI Taxonomy" id="2902295"/>
    <lineage>
        <taxon>Bacteria</taxon>
        <taxon>Pseudomonadati</taxon>
        <taxon>Pseudomonadota</taxon>
        <taxon>Gammaproteobacteria</taxon>
        <taxon>Vibrionales</taxon>
        <taxon>Vibrionaceae</taxon>
        <taxon>Vibrio</taxon>
    </lineage>
</organism>
<dbReference type="Proteomes" id="UP000008152">
    <property type="component" value="Chromosome I"/>
</dbReference>
<accession>A7MVB9</accession>
<proteinExistence type="predicted"/>
<reference evidence="2 3" key="1">
    <citation type="submission" date="2007-08" db="EMBL/GenBank/DDBJ databases">
        <authorList>
            <consortium name="The Vibrio harveyi Genome Sequencing Project"/>
            <person name="Bassler B."/>
            <person name="Clifton S.W."/>
            <person name="Fulton L."/>
            <person name="Delehaunty K."/>
            <person name="Fronick C."/>
            <person name="Harrison M."/>
            <person name="Markivic C."/>
            <person name="Fulton R."/>
            <person name="Tin-Wollam A.-M."/>
            <person name="Shah N."/>
            <person name="Pepin K."/>
            <person name="Nash W."/>
            <person name="Thiruvilangam P."/>
            <person name="Bhonagiri V."/>
            <person name="Waters C."/>
            <person name="Tu K.C."/>
            <person name="Irgon J."/>
            <person name="Wilson R.K."/>
        </authorList>
    </citation>
    <scope>NUCLEOTIDE SEQUENCE [LARGE SCALE GENOMIC DNA]</scope>
    <source>
        <strain evidence="3">ATCC BAA-1116 / BB120</strain>
    </source>
</reference>
<dbReference type="RefSeq" id="WP_012128504.1">
    <property type="nucleotide sequence ID" value="NC_009783.1"/>
</dbReference>
<dbReference type="InterPro" id="IPR012337">
    <property type="entry name" value="RNaseH-like_sf"/>
</dbReference>
<dbReference type="AlphaFoldDB" id="A7MVB9"/>
<name>A7MVB9_VIBC1</name>
<dbReference type="PANTHER" id="PTHR35404:SF8">
    <property type="entry name" value="TRANSPOSASE OF TN10"/>
    <property type="match status" value="1"/>
</dbReference>
<gene>
    <name evidence="2" type="ordered locus">VIBHAR_02972</name>
</gene>
<evidence type="ECO:0000313" key="2">
    <source>
        <dbReference type="EMBL" id="ABU71923.1"/>
    </source>
</evidence>